<protein>
    <submittedName>
        <fullName evidence="1">Uncharacterized protein</fullName>
    </submittedName>
</protein>
<dbReference type="Proteomes" id="UP000238426">
    <property type="component" value="Unassembled WGS sequence"/>
</dbReference>
<organism evidence="1 2">
    <name type="scientific">Aurantibacter aestuarii</name>
    <dbReference type="NCBI Taxonomy" id="1266046"/>
    <lineage>
        <taxon>Bacteria</taxon>
        <taxon>Pseudomonadati</taxon>
        <taxon>Bacteroidota</taxon>
        <taxon>Flavobacteriia</taxon>
        <taxon>Flavobacteriales</taxon>
        <taxon>Flavobacteriaceae</taxon>
        <taxon>Aurantibacter</taxon>
    </lineage>
</organism>
<comment type="caution">
    <text evidence="1">The sequence shown here is derived from an EMBL/GenBank/DDBJ whole genome shotgun (WGS) entry which is preliminary data.</text>
</comment>
<evidence type="ECO:0000313" key="2">
    <source>
        <dbReference type="Proteomes" id="UP000238426"/>
    </source>
</evidence>
<name>A0A2T1NDA6_9FLAO</name>
<dbReference type="EMBL" id="PXOQ01000007">
    <property type="protein sequence ID" value="PSG90409.1"/>
    <property type="molecule type" value="Genomic_DNA"/>
</dbReference>
<dbReference type="AlphaFoldDB" id="A0A2T1NDA6"/>
<proteinExistence type="predicted"/>
<gene>
    <name evidence="1" type="ORF">C7H52_03765</name>
</gene>
<sequence length="63" mass="7309">MKPINWFYSFLGIPILKNGRALRYIFFCHLLKQKKDTAAIANAKTKSNSLMFFGAQSRTQLRL</sequence>
<keyword evidence="2" id="KW-1185">Reference proteome</keyword>
<accession>A0A2T1NDA6</accession>
<evidence type="ECO:0000313" key="1">
    <source>
        <dbReference type="EMBL" id="PSG90409.1"/>
    </source>
</evidence>
<reference evidence="1 2" key="1">
    <citation type="submission" date="2018-03" db="EMBL/GenBank/DDBJ databases">
        <title>Mesoflavibacter sp. HG37 and Mesoflavibacter sp. HG96 sp.nov., two marine bacteria isolated from seawater of Western Pacific Ocean.</title>
        <authorList>
            <person name="Cheng H."/>
            <person name="Wu Y.-H."/>
            <person name="Guo L.-L."/>
            <person name="Xu X.-W."/>
        </authorList>
    </citation>
    <scope>NUCLEOTIDE SEQUENCE [LARGE SCALE GENOMIC DNA]</scope>
    <source>
        <strain evidence="1 2">KCTC 32269</strain>
    </source>
</reference>